<organism evidence="2">
    <name type="scientific">uncultured Solirubrobacteraceae bacterium</name>
    <dbReference type="NCBI Taxonomy" id="1162706"/>
    <lineage>
        <taxon>Bacteria</taxon>
        <taxon>Bacillati</taxon>
        <taxon>Actinomycetota</taxon>
        <taxon>Thermoleophilia</taxon>
        <taxon>Solirubrobacterales</taxon>
        <taxon>Solirubrobacteraceae</taxon>
        <taxon>environmental samples</taxon>
    </lineage>
</organism>
<dbReference type="EMBL" id="CADCVS010000207">
    <property type="protein sequence ID" value="CAA9492987.1"/>
    <property type="molecule type" value="Genomic_DNA"/>
</dbReference>
<keyword evidence="1" id="KW-1133">Transmembrane helix</keyword>
<reference evidence="2" key="1">
    <citation type="submission" date="2020-02" db="EMBL/GenBank/DDBJ databases">
        <authorList>
            <person name="Meier V. D."/>
        </authorList>
    </citation>
    <scope>NUCLEOTIDE SEQUENCE</scope>
    <source>
        <strain evidence="2">AVDCRST_MAG30</strain>
    </source>
</reference>
<accession>A0A6J4S8W6</accession>
<dbReference type="AlphaFoldDB" id="A0A6J4S8W6"/>
<feature type="transmembrane region" description="Helical" evidence="1">
    <location>
        <begin position="23"/>
        <end position="44"/>
    </location>
</feature>
<name>A0A6J4S8W6_9ACTN</name>
<evidence type="ECO:0000256" key="1">
    <source>
        <dbReference type="SAM" id="Phobius"/>
    </source>
</evidence>
<evidence type="ECO:0008006" key="3">
    <source>
        <dbReference type="Google" id="ProtNLM"/>
    </source>
</evidence>
<keyword evidence="1" id="KW-0812">Transmembrane</keyword>
<gene>
    <name evidence="2" type="ORF">AVDCRST_MAG30-1482</name>
</gene>
<keyword evidence="1" id="KW-0472">Membrane</keyword>
<protein>
    <recommendedName>
        <fullName evidence="3">DUF1440 domain-containing protein</fullName>
    </recommendedName>
</protein>
<proteinExistence type="predicted"/>
<evidence type="ECO:0000313" key="2">
    <source>
        <dbReference type="EMBL" id="CAA9492987.1"/>
    </source>
</evidence>
<sequence>MIEGPPARGRIGYPDRMRDSTSLPSTILTGVLAGVAGTAAMTAFQRLVEMPLTGREESYEPAALVEKLLPIRPKSPRARRRLNYAAHFGVGLGWGAAHAALSRRWNLHGARGGATVFATLWPADVLGLAVAGLHAPPWKWSGVDMAVDFTDKMVLAQATGLAFDRLQARARGL</sequence>